<proteinExistence type="predicted"/>
<accession>A0ACC3T8B0</accession>
<dbReference type="EMBL" id="MU971341">
    <property type="protein sequence ID" value="KAK9240178.1"/>
    <property type="molecule type" value="Genomic_DNA"/>
</dbReference>
<protein>
    <submittedName>
        <fullName evidence="1">Uncharacterized protein</fullName>
    </submittedName>
</protein>
<evidence type="ECO:0000313" key="2">
    <source>
        <dbReference type="Proteomes" id="UP001433508"/>
    </source>
</evidence>
<sequence>MTVGSIQRVAVLGAGASGLSATKALLEEKAFQRIKVFERNAAAGGIWNYTDCVDASITVPSTDPFVSMEPLVDETSKLNAWAGAAYDNLITNVPSPIMFFESPNYDKEFTYFSHRSAVADFLRHYAKEFDHLISYDSNVLDVRKEDGAWIVTYQPGEVGSSPKKEAFDAVVVATGYFNLPYVPDVKGIAEYVEKYPGSILHSKVYRTPEPYKDKTVLVVGNAASGTDISNQLVATTKKVYKSVRSESSAPGKPNPSIKEVAEIDFFDPEDKSIHLKDGDILDDVDLVIYATGYLRSLPFLSQINQGSHPLITDGSCVRDLYLHFVYIEDPTLAVLGTPRFVLPFRVSQAQACYIARVWSGRLKLPPKAIMDYFVRKRCQEVEDPRMIHDLKFPEDADFCEYILALCKLIPGDHGVFPRKWTKLERSLRKDIANLKVAFSQYVENTGRYATSREELVQAGLLGPLEIDDSDTDFSIFGKVINGDQYTEEDILEATRRMHAPGTLEL</sequence>
<evidence type="ECO:0000313" key="1">
    <source>
        <dbReference type="EMBL" id="KAK9240178.1"/>
    </source>
</evidence>
<keyword evidence="2" id="KW-1185">Reference proteome</keyword>
<name>A0ACC3T8B0_LIPKO</name>
<dbReference type="Proteomes" id="UP001433508">
    <property type="component" value="Unassembled WGS sequence"/>
</dbReference>
<comment type="caution">
    <text evidence="1">The sequence shown here is derived from an EMBL/GenBank/DDBJ whole genome shotgun (WGS) entry which is preliminary data.</text>
</comment>
<gene>
    <name evidence="1" type="ORF">V1525DRAFT_424084</name>
</gene>
<reference evidence="2" key="1">
    <citation type="journal article" date="2024" name="Front. Bioeng. Biotechnol.">
        <title>Genome-scale model development and genomic sequencing of the oleaginous clade Lipomyces.</title>
        <authorList>
            <person name="Czajka J.J."/>
            <person name="Han Y."/>
            <person name="Kim J."/>
            <person name="Mondo S.J."/>
            <person name="Hofstad B.A."/>
            <person name="Robles A."/>
            <person name="Haridas S."/>
            <person name="Riley R."/>
            <person name="LaButti K."/>
            <person name="Pangilinan J."/>
            <person name="Andreopoulos W."/>
            <person name="Lipzen A."/>
            <person name="Yan J."/>
            <person name="Wang M."/>
            <person name="Ng V."/>
            <person name="Grigoriev I.V."/>
            <person name="Spatafora J.W."/>
            <person name="Magnuson J.K."/>
            <person name="Baker S.E."/>
            <person name="Pomraning K.R."/>
        </authorList>
    </citation>
    <scope>NUCLEOTIDE SEQUENCE [LARGE SCALE GENOMIC DNA]</scope>
    <source>
        <strain evidence="2">CBS 7786</strain>
    </source>
</reference>
<organism evidence="1 2">
    <name type="scientific">Lipomyces kononenkoae</name>
    <name type="common">Yeast</name>
    <dbReference type="NCBI Taxonomy" id="34357"/>
    <lineage>
        <taxon>Eukaryota</taxon>
        <taxon>Fungi</taxon>
        <taxon>Dikarya</taxon>
        <taxon>Ascomycota</taxon>
        <taxon>Saccharomycotina</taxon>
        <taxon>Lipomycetes</taxon>
        <taxon>Lipomycetales</taxon>
        <taxon>Lipomycetaceae</taxon>
        <taxon>Lipomyces</taxon>
    </lineage>
</organism>